<keyword evidence="4" id="KW-0732">Signal</keyword>
<gene>
    <name evidence="18" type="ORF">NXF25_020389</name>
</gene>
<name>A0AAW1B4Y3_CROAD</name>
<feature type="domain" description="Integrin alpha second immunoglobulin-like" evidence="16">
    <location>
        <begin position="686"/>
        <end position="831"/>
    </location>
</feature>
<evidence type="ECO:0000259" key="15">
    <source>
        <dbReference type="Pfam" id="PF08441"/>
    </source>
</evidence>
<dbReference type="AlphaFoldDB" id="A0AAW1B4Y3"/>
<evidence type="ECO:0000313" key="18">
    <source>
        <dbReference type="EMBL" id="KAK9397028.1"/>
    </source>
</evidence>
<keyword evidence="10" id="KW-1015">Disulfide bond</keyword>
<evidence type="ECO:0000256" key="8">
    <source>
        <dbReference type="ARBA" id="ARBA00023037"/>
    </source>
</evidence>
<dbReference type="PROSITE" id="PS00242">
    <property type="entry name" value="INTEGRIN_ALPHA"/>
    <property type="match status" value="1"/>
</dbReference>
<dbReference type="PANTHER" id="PTHR23220:SF89">
    <property type="entry name" value="INTEGRIN ALPHA-3"/>
    <property type="match status" value="1"/>
</dbReference>
<evidence type="ECO:0000259" key="16">
    <source>
        <dbReference type="Pfam" id="PF20805"/>
    </source>
</evidence>
<dbReference type="InterPro" id="IPR032695">
    <property type="entry name" value="Integrin_dom_sf"/>
</dbReference>
<evidence type="ECO:0000256" key="10">
    <source>
        <dbReference type="ARBA" id="ARBA00023157"/>
    </source>
</evidence>
<evidence type="ECO:0000256" key="1">
    <source>
        <dbReference type="ARBA" id="ARBA00004479"/>
    </source>
</evidence>
<dbReference type="InterPro" id="IPR048286">
    <property type="entry name" value="Integrin_alpha_Ig-like_3"/>
</dbReference>
<dbReference type="Gene3D" id="2.60.40.1510">
    <property type="entry name" value="ntegrin, alpha v. Chain A, domain 3"/>
    <property type="match status" value="1"/>
</dbReference>
<dbReference type="GO" id="GO:0098609">
    <property type="term" value="P:cell-cell adhesion"/>
    <property type="evidence" value="ECO:0007669"/>
    <property type="project" value="TreeGrafter"/>
</dbReference>
<dbReference type="GO" id="GO:0005178">
    <property type="term" value="F:integrin binding"/>
    <property type="evidence" value="ECO:0007669"/>
    <property type="project" value="TreeGrafter"/>
</dbReference>
<dbReference type="InterPro" id="IPR013649">
    <property type="entry name" value="Integrin_alpha_Ig-like_1"/>
</dbReference>
<dbReference type="InterPro" id="IPR013517">
    <property type="entry name" value="FG-GAP"/>
</dbReference>
<evidence type="ECO:0000256" key="6">
    <source>
        <dbReference type="ARBA" id="ARBA00022889"/>
    </source>
</evidence>
<keyword evidence="3 14" id="KW-0812">Transmembrane</keyword>
<dbReference type="Proteomes" id="UP001474421">
    <property type="component" value="Unassembled WGS sequence"/>
</dbReference>
<feature type="repeat" description="FG-GAP" evidence="13">
    <location>
        <begin position="368"/>
        <end position="429"/>
    </location>
</feature>
<evidence type="ECO:0000256" key="5">
    <source>
        <dbReference type="ARBA" id="ARBA00022737"/>
    </source>
</evidence>
<dbReference type="PRINTS" id="PR01185">
    <property type="entry name" value="INTEGRINA"/>
</dbReference>
<comment type="similarity">
    <text evidence="2 14">Belongs to the integrin alpha chain family.</text>
</comment>
<evidence type="ECO:0000256" key="4">
    <source>
        <dbReference type="ARBA" id="ARBA00022729"/>
    </source>
</evidence>
<dbReference type="GO" id="GO:0033627">
    <property type="term" value="P:cell adhesion mediated by integrin"/>
    <property type="evidence" value="ECO:0007669"/>
    <property type="project" value="TreeGrafter"/>
</dbReference>
<dbReference type="InterPro" id="IPR013519">
    <property type="entry name" value="Int_alpha_beta-p"/>
</dbReference>
<feature type="domain" description="Integrin alpha third immunoglobulin-like" evidence="17">
    <location>
        <begin position="840"/>
        <end position="1052"/>
    </location>
</feature>
<dbReference type="GO" id="GO:0009897">
    <property type="term" value="C:external side of plasma membrane"/>
    <property type="evidence" value="ECO:0007669"/>
    <property type="project" value="TreeGrafter"/>
</dbReference>
<evidence type="ECO:0000256" key="2">
    <source>
        <dbReference type="ARBA" id="ARBA00008054"/>
    </source>
</evidence>
<feature type="repeat" description="FG-GAP" evidence="13">
    <location>
        <begin position="430"/>
        <end position="485"/>
    </location>
</feature>
<dbReference type="Pfam" id="PF20805">
    <property type="entry name" value="Integrin_A_Ig_2"/>
    <property type="match status" value="1"/>
</dbReference>
<dbReference type="Gene3D" id="1.20.5.930">
    <property type="entry name" value="Bicelle-embedded integrin alpha(iib) transmembrane segment"/>
    <property type="match status" value="1"/>
</dbReference>
<feature type="domain" description="Integrin alpha first immunoglubulin-like" evidence="15">
    <location>
        <begin position="535"/>
        <end position="685"/>
    </location>
</feature>
<feature type="repeat" description="FG-GAP" evidence="13">
    <location>
        <begin position="117"/>
        <end position="181"/>
    </location>
</feature>
<keyword evidence="7 14" id="KW-1133">Transmembrane helix</keyword>
<protein>
    <submittedName>
        <fullName evidence="18">Integrin alpha-3</fullName>
    </submittedName>
</protein>
<dbReference type="Gene3D" id="2.60.40.1530">
    <property type="entry name" value="ntegrin, alpha v. Chain A, domain 4"/>
    <property type="match status" value="1"/>
</dbReference>
<evidence type="ECO:0000256" key="9">
    <source>
        <dbReference type="ARBA" id="ARBA00023136"/>
    </source>
</evidence>
<keyword evidence="5" id="KW-0677">Repeat</keyword>
<organism evidence="18 19">
    <name type="scientific">Crotalus adamanteus</name>
    <name type="common">Eastern diamondback rattlesnake</name>
    <dbReference type="NCBI Taxonomy" id="8729"/>
    <lineage>
        <taxon>Eukaryota</taxon>
        <taxon>Metazoa</taxon>
        <taxon>Chordata</taxon>
        <taxon>Craniata</taxon>
        <taxon>Vertebrata</taxon>
        <taxon>Euteleostomi</taxon>
        <taxon>Lepidosauria</taxon>
        <taxon>Squamata</taxon>
        <taxon>Bifurcata</taxon>
        <taxon>Unidentata</taxon>
        <taxon>Episquamata</taxon>
        <taxon>Toxicofera</taxon>
        <taxon>Serpentes</taxon>
        <taxon>Colubroidea</taxon>
        <taxon>Viperidae</taxon>
        <taxon>Crotalinae</taxon>
        <taxon>Crotalus</taxon>
    </lineage>
</organism>
<keyword evidence="12" id="KW-0325">Glycoprotein</keyword>
<proteinExistence type="inferred from homology"/>
<keyword evidence="11 14" id="KW-0675">Receptor</keyword>
<dbReference type="Gene3D" id="2.60.40.1460">
    <property type="entry name" value="Integrin domains. Chain A, domain 2"/>
    <property type="match status" value="1"/>
</dbReference>
<evidence type="ECO:0000256" key="3">
    <source>
        <dbReference type="ARBA" id="ARBA00022692"/>
    </source>
</evidence>
<evidence type="ECO:0000256" key="13">
    <source>
        <dbReference type="PROSITE-ProRule" id="PRU00803"/>
    </source>
</evidence>
<dbReference type="InterPro" id="IPR018184">
    <property type="entry name" value="Integrin_alpha_C_CS"/>
</dbReference>
<dbReference type="Pfam" id="PF08441">
    <property type="entry name" value="Integrin_A_Ig_1"/>
    <property type="match status" value="1"/>
</dbReference>
<dbReference type="GO" id="GO:0007160">
    <property type="term" value="P:cell-matrix adhesion"/>
    <property type="evidence" value="ECO:0007669"/>
    <property type="project" value="TreeGrafter"/>
</dbReference>
<evidence type="ECO:0000313" key="19">
    <source>
        <dbReference type="Proteomes" id="UP001474421"/>
    </source>
</evidence>
<dbReference type="FunFam" id="1.20.5.930:FF:000001">
    <property type="entry name" value="Integrin subunit alpha V"/>
    <property type="match status" value="1"/>
</dbReference>
<dbReference type="SUPFAM" id="SSF69318">
    <property type="entry name" value="Integrin alpha N-terminal domain"/>
    <property type="match status" value="1"/>
</dbReference>
<evidence type="ECO:0000256" key="11">
    <source>
        <dbReference type="ARBA" id="ARBA00023170"/>
    </source>
</evidence>
<dbReference type="SMART" id="SM00191">
    <property type="entry name" value="Int_alpha"/>
    <property type="match status" value="5"/>
</dbReference>
<dbReference type="InterPro" id="IPR000413">
    <property type="entry name" value="Integrin_alpha"/>
</dbReference>
<dbReference type="Pfam" id="PF20806">
    <property type="entry name" value="Integrin_A_Ig_3"/>
    <property type="match status" value="1"/>
</dbReference>
<sequence>MEKAVVRQALESKLWRGENRGVFTANEDPSSSERKHSSTSSNILYRLSQQASHILNGRSLAGGKFIWQAMATTHFQLLLVASEQRKCIWGRPLLILGCMLWLSLAPLRCVSFNLDTKFVVLKKGKTPDSYFGFSVALHHQFHPERYLILTGAPRDVAVKMDNKTRTGAMYACPLTADPSDCTQVDFQVKSDPQNNIVEDMWLGVVVASQRKLYGRIMACAHRYIRIFGSEHQRRMVGTCYIHSNDLRHQVNDSWQTYNEMCAANSDLENTGMCQMGISGGFTDNFVYFGAPGAYHWQGTTYVSYPGIWDQVELSYPDRKTRHIYLGYATEASTNVLHKEEFSFIIGAPRYNHTGAVFVMASDGHRTLQKRLLLSGKQVGSYFGSSIAVADLNSDGWQDLIIGAPHYFDQKEEKGGSVYVYMNLGGAFSSHPNLTLTGPSGSSFGFSVAHIGDINKDDFQDIAIGAPYEGSGKIYIYQSGVGGLANKPQQIISGEDFNPVIKTFGYSFSGGMDVDGNSYPDLLVGTLSENILLLRARPVINILNKTFTVTPSPLDPSKCTQNSCMKVEVCFSYSQSAGDPKYKETIKLDYTVEADRGRRPPRVYFAETNSAVYKGQFSMPSKCQNLKVLLQDGVRDKLHPIAFSMKYSLSERPRRFQFGLRSLNAFPVLNEDQPRENHTEIQFQKECGADSQCNSNLQIQAFFLNEKNQKLPSQDGVQVLQYRSEVKKLNLSIKVTNKPTSPINGEDAHEALLNITFPPSLLPSSVRPSGACTVKETVICEMGNPFKRNQQAELIITFEISGITLSTQNITVQIQPSTISYQEDLQLVTAALLVDYTVDASLSIINRWLQSYFSGKVIGESAMKHEEDVGSPIELDFQVTTKTKSLASFGTIILGFEWPYEASNGKWLLYPTEILIKGNEDWYCEPSEQVINPLKLTQIDHSTSPARRKRELQTSPNAEIPITLASSKKARSETALSCFKGTSRCIWFECPLWNIGAVTNVKVRARVWNSTFIEDYNDFDRVKVDGQVTLFLRTNSSTINMKNQTVLFTVDIDSELSEEQQTEIELWVVLVAVAAGLLLLGCIILLLWKCGFFRRASTRALYEAKGQKAMMKIQPSETKRLTDSY</sequence>
<dbReference type="InterPro" id="IPR028994">
    <property type="entry name" value="Integrin_alpha_N"/>
</dbReference>
<dbReference type="InterPro" id="IPR048285">
    <property type="entry name" value="Integrin_alpha_Ig-like_2"/>
</dbReference>
<comment type="caution">
    <text evidence="18">The sequence shown here is derived from an EMBL/GenBank/DDBJ whole genome shotgun (WGS) entry which is preliminary data.</text>
</comment>
<dbReference type="SUPFAM" id="SSF69179">
    <property type="entry name" value="Integrin domains"/>
    <property type="match status" value="3"/>
</dbReference>
<dbReference type="Pfam" id="PF01839">
    <property type="entry name" value="FG-GAP"/>
    <property type="match status" value="2"/>
</dbReference>
<evidence type="ECO:0000256" key="7">
    <source>
        <dbReference type="ARBA" id="ARBA00022989"/>
    </source>
</evidence>
<keyword evidence="8 14" id="KW-0401">Integrin</keyword>
<dbReference type="EMBL" id="JAOTOJ010000008">
    <property type="protein sequence ID" value="KAK9397028.1"/>
    <property type="molecule type" value="Genomic_DNA"/>
</dbReference>
<dbReference type="GO" id="GO:0050900">
    <property type="term" value="P:leukocyte migration"/>
    <property type="evidence" value="ECO:0007669"/>
    <property type="project" value="TreeGrafter"/>
</dbReference>
<dbReference type="PROSITE" id="PS51470">
    <property type="entry name" value="FG_GAP"/>
    <property type="match status" value="4"/>
</dbReference>
<reference evidence="18 19" key="1">
    <citation type="journal article" date="2024" name="Proc. Natl. Acad. Sci. U.S.A.">
        <title>The genetic regulatory architecture and epigenomic basis for age-related changes in rattlesnake venom.</title>
        <authorList>
            <person name="Hogan M.P."/>
            <person name="Holding M.L."/>
            <person name="Nystrom G.S."/>
            <person name="Colston T.J."/>
            <person name="Bartlett D.A."/>
            <person name="Mason A.J."/>
            <person name="Ellsworth S.A."/>
            <person name="Rautsaw R.M."/>
            <person name="Lawrence K.C."/>
            <person name="Strickland J.L."/>
            <person name="He B."/>
            <person name="Fraser P."/>
            <person name="Margres M.J."/>
            <person name="Gilbert D.M."/>
            <person name="Gibbs H.L."/>
            <person name="Parkinson C.L."/>
            <person name="Rokyta D.R."/>
        </authorList>
    </citation>
    <scope>NUCLEOTIDE SEQUENCE [LARGE SCALE GENOMIC DNA]</scope>
    <source>
        <strain evidence="18">DRR0105</strain>
    </source>
</reference>
<keyword evidence="6 14" id="KW-0130">Cell adhesion</keyword>
<accession>A0AAW1B4Y3</accession>
<feature type="transmembrane region" description="Helical" evidence="14">
    <location>
        <begin position="1065"/>
        <end position="1087"/>
    </location>
</feature>
<comment type="subcellular location">
    <subcellularLocation>
        <location evidence="1 14">Membrane</location>
        <topology evidence="1 14">Single-pass type I membrane protein</topology>
    </subcellularLocation>
</comment>
<dbReference type="Gene3D" id="2.130.10.130">
    <property type="entry name" value="Integrin alpha, N-terminal"/>
    <property type="match status" value="1"/>
</dbReference>
<evidence type="ECO:0000256" key="12">
    <source>
        <dbReference type="ARBA" id="ARBA00023180"/>
    </source>
</evidence>
<evidence type="ECO:0000256" key="14">
    <source>
        <dbReference type="RuleBase" id="RU003762"/>
    </source>
</evidence>
<feature type="repeat" description="FG-GAP" evidence="13">
    <location>
        <begin position="489"/>
        <end position="550"/>
    </location>
</feature>
<dbReference type="PANTHER" id="PTHR23220">
    <property type="entry name" value="INTEGRIN ALPHA"/>
    <property type="match status" value="1"/>
</dbReference>
<dbReference type="GO" id="GO:0007229">
    <property type="term" value="P:integrin-mediated signaling pathway"/>
    <property type="evidence" value="ECO:0007669"/>
    <property type="project" value="UniProtKB-KW"/>
</dbReference>
<dbReference type="GO" id="GO:0008305">
    <property type="term" value="C:integrin complex"/>
    <property type="evidence" value="ECO:0007669"/>
    <property type="project" value="InterPro"/>
</dbReference>
<keyword evidence="9 14" id="KW-0472">Membrane</keyword>
<evidence type="ECO:0000259" key="17">
    <source>
        <dbReference type="Pfam" id="PF20806"/>
    </source>
</evidence>
<keyword evidence="19" id="KW-1185">Reference proteome</keyword>